<dbReference type="InterPro" id="IPR001962">
    <property type="entry name" value="Asn_synthase"/>
</dbReference>
<reference evidence="2" key="1">
    <citation type="journal article" date="2014" name="Front. Microbiol.">
        <title>High frequency of phylogenetically diverse reductive dehalogenase-homologous genes in deep subseafloor sedimentary metagenomes.</title>
        <authorList>
            <person name="Kawai M."/>
            <person name="Futagami T."/>
            <person name="Toyoda A."/>
            <person name="Takaki Y."/>
            <person name="Nishi S."/>
            <person name="Hori S."/>
            <person name="Arai W."/>
            <person name="Tsubouchi T."/>
            <person name="Morono Y."/>
            <person name="Uchiyama I."/>
            <person name="Ito T."/>
            <person name="Fujiyama A."/>
            <person name="Inagaki F."/>
            <person name="Takami H."/>
        </authorList>
    </citation>
    <scope>NUCLEOTIDE SEQUENCE</scope>
    <source>
        <strain evidence="2">Expedition CK06-06</strain>
    </source>
</reference>
<dbReference type="NCBIfam" id="TIGR00268">
    <property type="entry name" value="ATP-dependent sacrificial sulfur transferase LarE"/>
    <property type="match status" value="1"/>
</dbReference>
<evidence type="ECO:0000259" key="1">
    <source>
        <dbReference type="Pfam" id="PF00733"/>
    </source>
</evidence>
<dbReference type="SUPFAM" id="SSF52402">
    <property type="entry name" value="Adenine nucleotide alpha hydrolases-like"/>
    <property type="match status" value="1"/>
</dbReference>
<accession>X1M2K8</accession>
<dbReference type="PANTHER" id="PTHR43169:SF2">
    <property type="entry name" value="NAD_GMP SYNTHASE DOMAIN-CONTAINING PROTEIN"/>
    <property type="match status" value="1"/>
</dbReference>
<dbReference type="Gene3D" id="3.40.50.620">
    <property type="entry name" value="HUPs"/>
    <property type="match status" value="1"/>
</dbReference>
<feature type="domain" description="Asparagine synthetase" evidence="1">
    <location>
        <begin position="23"/>
        <end position="81"/>
    </location>
</feature>
<comment type="caution">
    <text evidence="2">The sequence shown here is derived from an EMBL/GenBank/DDBJ whole genome shotgun (WGS) entry which is preliminary data.</text>
</comment>
<dbReference type="InterPro" id="IPR052188">
    <property type="entry name" value="Ni-pincer_cofactor_biosynth"/>
</dbReference>
<dbReference type="EMBL" id="BARV01018958">
    <property type="protein sequence ID" value="GAI25573.1"/>
    <property type="molecule type" value="Genomic_DNA"/>
</dbReference>
<evidence type="ECO:0000313" key="2">
    <source>
        <dbReference type="EMBL" id="GAI25573.1"/>
    </source>
</evidence>
<gene>
    <name evidence="2" type="ORF">S06H3_31957</name>
</gene>
<organism evidence="2">
    <name type="scientific">marine sediment metagenome</name>
    <dbReference type="NCBI Taxonomy" id="412755"/>
    <lineage>
        <taxon>unclassified sequences</taxon>
        <taxon>metagenomes</taxon>
        <taxon>ecological metagenomes</taxon>
    </lineage>
</organism>
<dbReference type="InterPro" id="IPR014729">
    <property type="entry name" value="Rossmann-like_a/b/a_fold"/>
</dbReference>
<sequence length="215" mass="23680">MSLDEKLQHLKSIIRGCESAVIAFSGGVDSSLVCAVAHEVLGERAVAGTAISQTYPPGEVEWAKKAAEHIGIKHITIITSELEDPNFAANPPERCYYCKGELLRKLDGVRKELGFKKVFDGTNFDDFSDYRPGLRAIREFGVVSPLAEAGLTKEEVRELAIKYGLPNADKPANPCLASRVPFGQEISPQKLERIARGEEFIRSLGFRVVRVRDHG</sequence>
<proteinExistence type="predicted"/>
<feature type="non-terminal residue" evidence="2">
    <location>
        <position position="215"/>
    </location>
</feature>
<dbReference type="Pfam" id="PF00733">
    <property type="entry name" value="Asn_synthase"/>
    <property type="match status" value="1"/>
</dbReference>
<dbReference type="CDD" id="cd01990">
    <property type="entry name" value="LarE-like"/>
    <property type="match status" value="1"/>
</dbReference>
<dbReference type="GO" id="GO:0006529">
    <property type="term" value="P:asparagine biosynthetic process"/>
    <property type="evidence" value="ECO:0007669"/>
    <property type="project" value="InterPro"/>
</dbReference>
<name>X1M2K8_9ZZZZ</name>
<dbReference type="GO" id="GO:0004066">
    <property type="term" value="F:asparagine synthase (glutamine-hydrolyzing) activity"/>
    <property type="evidence" value="ECO:0007669"/>
    <property type="project" value="InterPro"/>
</dbReference>
<dbReference type="AlphaFoldDB" id="X1M2K8"/>
<dbReference type="GO" id="GO:0016783">
    <property type="term" value="F:sulfurtransferase activity"/>
    <property type="evidence" value="ECO:0007669"/>
    <property type="project" value="InterPro"/>
</dbReference>
<dbReference type="PANTHER" id="PTHR43169">
    <property type="entry name" value="EXSB FAMILY PROTEIN"/>
    <property type="match status" value="1"/>
</dbReference>
<dbReference type="InterPro" id="IPR005232">
    <property type="entry name" value="LarE"/>
</dbReference>
<protein>
    <recommendedName>
        <fullName evidence="1">Asparagine synthetase domain-containing protein</fullName>
    </recommendedName>
</protein>